<name>A0AAW9RPY3_9HYPH</name>
<dbReference type="AlphaFoldDB" id="A0AAW9RPY3"/>
<dbReference type="Pfam" id="PF06808">
    <property type="entry name" value="DctM"/>
    <property type="match status" value="1"/>
</dbReference>
<feature type="transmembrane region" description="Helical" evidence="7">
    <location>
        <begin position="173"/>
        <end position="197"/>
    </location>
</feature>
<evidence type="ECO:0000256" key="4">
    <source>
        <dbReference type="ARBA" id="ARBA00022692"/>
    </source>
</evidence>
<evidence type="ECO:0000256" key="7">
    <source>
        <dbReference type="RuleBase" id="RU369079"/>
    </source>
</evidence>
<feature type="transmembrane region" description="Helical" evidence="7">
    <location>
        <begin position="251"/>
        <end position="269"/>
    </location>
</feature>
<comment type="subunit">
    <text evidence="7">The complex comprises the extracytoplasmic solute receptor protein and the two transmembrane proteins.</text>
</comment>
<comment type="function">
    <text evidence="7">Part of the tripartite ATP-independent periplasmic (TRAP) transport system.</text>
</comment>
<feature type="transmembrane region" description="Helical" evidence="7">
    <location>
        <begin position="60"/>
        <end position="81"/>
    </location>
</feature>
<evidence type="ECO:0000259" key="8">
    <source>
        <dbReference type="Pfam" id="PF06808"/>
    </source>
</evidence>
<sequence length="433" mass="45433">MAWLEWFLMLMVPLLVAMALGLPVAFAFIAVNVIGAAALLGFGVGVGQLVSNMTAGVTTYALAPVPLFLLMGSLFFHSGLARRVLDAVDMMIGRVPARLSYVTVATGTLFAALSGSSLANTGMLGTLMVPEMRRRGYKNHMALGPILGSGGLAVIIPPSALAVLLGSLAQIDIGALLLAGLVPGVILAVLYAGVIYVQSRIDPSAAPYYVPEDVPLARRIVVVLREVAPMSIIVAAVVGTILTGTATPTEAAALGTLAVLILAIAYRALSWDSIRKSLDDTTRVTGMTFLLITASSTYSQLLAFSGASSGLVRWATGFDVGALGILLLMLLVLLVLGMLMDQVSMMLITLPVFLPLAMTYGFDPIWFGLLMLLMLEVSFTTPPFGLLLFVMQGVAPPGTSLGTIARAATPYIGCVFLLIALLIAFPQVSEVFR</sequence>
<keyword evidence="4 7" id="KW-0812">Transmembrane</keyword>
<dbReference type="PANTHER" id="PTHR33362">
    <property type="entry name" value="SIALIC ACID TRAP TRANSPORTER PERMEASE PROTEIN SIAT-RELATED"/>
    <property type="match status" value="1"/>
</dbReference>
<evidence type="ECO:0000313" key="9">
    <source>
        <dbReference type="EMBL" id="MEJ8572332.1"/>
    </source>
</evidence>
<evidence type="ECO:0000313" key="10">
    <source>
        <dbReference type="Proteomes" id="UP001378188"/>
    </source>
</evidence>
<dbReference type="Proteomes" id="UP001378188">
    <property type="component" value="Unassembled WGS sequence"/>
</dbReference>
<evidence type="ECO:0000256" key="6">
    <source>
        <dbReference type="ARBA" id="ARBA00023136"/>
    </source>
</evidence>
<comment type="subcellular location">
    <subcellularLocation>
        <location evidence="1 7">Cell inner membrane</location>
        <topology evidence="1 7">Multi-pass membrane protein</topology>
    </subcellularLocation>
</comment>
<keyword evidence="2" id="KW-1003">Cell membrane</keyword>
<feature type="transmembrane region" description="Helical" evidence="7">
    <location>
        <begin position="403"/>
        <end position="425"/>
    </location>
</feature>
<dbReference type="PIRSF" id="PIRSF006066">
    <property type="entry name" value="HI0050"/>
    <property type="match status" value="1"/>
</dbReference>
<feature type="transmembrane region" description="Helical" evidence="7">
    <location>
        <begin position="343"/>
        <end position="362"/>
    </location>
</feature>
<keyword evidence="7" id="KW-0813">Transport</keyword>
<keyword evidence="5 7" id="KW-1133">Transmembrane helix</keyword>
<keyword evidence="10" id="KW-1185">Reference proteome</keyword>
<proteinExistence type="inferred from homology"/>
<feature type="transmembrane region" description="Helical" evidence="7">
    <location>
        <begin position="6"/>
        <end position="39"/>
    </location>
</feature>
<feature type="domain" description="TRAP C4-dicarboxylate transport system permease DctM subunit" evidence="8">
    <location>
        <begin position="13"/>
        <end position="427"/>
    </location>
</feature>
<evidence type="ECO:0000256" key="5">
    <source>
        <dbReference type="ARBA" id="ARBA00022989"/>
    </source>
</evidence>
<feature type="transmembrane region" description="Helical" evidence="7">
    <location>
        <begin position="227"/>
        <end position="245"/>
    </location>
</feature>
<feature type="transmembrane region" description="Helical" evidence="7">
    <location>
        <begin position="368"/>
        <end position="391"/>
    </location>
</feature>
<organism evidence="9 10">
    <name type="scientific">Microbaculum marinum</name>
    <dbReference type="NCBI Taxonomy" id="1764581"/>
    <lineage>
        <taxon>Bacteria</taxon>
        <taxon>Pseudomonadati</taxon>
        <taxon>Pseudomonadota</taxon>
        <taxon>Alphaproteobacteria</taxon>
        <taxon>Hyphomicrobiales</taxon>
        <taxon>Tepidamorphaceae</taxon>
        <taxon>Microbaculum</taxon>
    </lineage>
</organism>
<evidence type="ECO:0000256" key="1">
    <source>
        <dbReference type="ARBA" id="ARBA00004429"/>
    </source>
</evidence>
<dbReference type="InterPro" id="IPR004681">
    <property type="entry name" value="TRAP_DctM"/>
</dbReference>
<dbReference type="GO" id="GO:0005886">
    <property type="term" value="C:plasma membrane"/>
    <property type="evidence" value="ECO:0007669"/>
    <property type="project" value="UniProtKB-SubCell"/>
</dbReference>
<evidence type="ECO:0000256" key="2">
    <source>
        <dbReference type="ARBA" id="ARBA00022475"/>
    </source>
</evidence>
<reference evidence="9 10" key="1">
    <citation type="submission" date="2024-02" db="EMBL/GenBank/DDBJ databases">
        <title>Genome analysis and characterization of Microbaculum marinisediminis sp. nov., isolated from marine sediment.</title>
        <authorList>
            <person name="Du Z.-J."/>
            <person name="Ye Y.-Q."/>
            <person name="Zhang Z.-R."/>
            <person name="Yuan S.-M."/>
            <person name="Zhang X.-Y."/>
        </authorList>
    </citation>
    <scope>NUCLEOTIDE SEQUENCE [LARGE SCALE GENOMIC DNA]</scope>
    <source>
        <strain evidence="9 10">SDUM1044001</strain>
    </source>
</reference>
<feature type="transmembrane region" description="Helical" evidence="7">
    <location>
        <begin position="141"/>
        <end position="167"/>
    </location>
</feature>
<dbReference type="PANTHER" id="PTHR33362:SF5">
    <property type="entry name" value="C4-DICARBOXYLATE TRAP TRANSPORTER LARGE PERMEASE PROTEIN DCTM"/>
    <property type="match status" value="1"/>
</dbReference>
<gene>
    <name evidence="9" type="ORF">V3328_12655</name>
</gene>
<feature type="transmembrane region" description="Helical" evidence="7">
    <location>
        <begin position="101"/>
        <end position="129"/>
    </location>
</feature>
<evidence type="ECO:0000256" key="3">
    <source>
        <dbReference type="ARBA" id="ARBA00022519"/>
    </source>
</evidence>
<dbReference type="EMBL" id="JAZHOF010000004">
    <property type="protein sequence ID" value="MEJ8572332.1"/>
    <property type="molecule type" value="Genomic_DNA"/>
</dbReference>
<keyword evidence="3 7" id="KW-0997">Cell inner membrane</keyword>
<dbReference type="RefSeq" id="WP_340330019.1">
    <property type="nucleotide sequence ID" value="NZ_JAZHOF010000004.1"/>
</dbReference>
<dbReference type="GO" id="GO:0022857">
    <property type="term" value="F:transmembrane transporter activity"/>
    <property type="evidence" value="ECO:0007669"/>
    <property type="project" value="UniProtKB-UniRule"/>
</dbReference>
<feature type="transmembrane region" description="Helical" evidence="7">
    <location>
        <begin position="314"/>
        <end position="336"/>
    </location>
</feature>
<protein>
    <recommendedName>
        <fullName evidence="7">TRAP transporter large permease protein</fullName>
    </recommendedName>
</protein>
<feature type="transmembrane region" description="Helical" evidence="7">
    <location>
        <begin position="289"/>
        <end position="308"/>
    </location>
</feature>
<comment type="caution">
    <text evidence="9">The sequence shown here is derived from an EMBL/GenBank/DDBJ whole genome shotgun (WGS) entry which is preliminary data.</text>
</comment>
<keyword evidence="6 7" id="KW-0472">Membrane</keyword>
<dbReference type="NCBIfam" id="TIGR00786">
    <property type="entry name" value="dctM"/>
    <property type="match status" value="1"/>
</dbReference>
<accession>A0AAW9RPY3</accession>
<dbReference type="InterPro" id="IPR010656">
    <property type="entry name" value="DctM"/>
</dbReference>
<comment type="similarity">
    <text evidence="7">Belongs to the TRAP transporter large permease family.</text>
</comment>